<proteinExistence type="predicted"/>
<sequence>MNQQQEEQQTFSEKLTSFFTNTANGVRSYFDSSTPSKFSSTTNDPNTVVSSMAGPNSGGPNSGGPNSGGPSTNDTSTGGRRKKKRTKRSKKSAKKTKRSKK</sequence>
<name>A0A6C0B778_9ZZZZ</name>
<dbReference type="EMBL" id="MN739088">
    <property type="protein sequence ID" value="QHS87714.1"/>
    <property type="molecule type" value="Genomic_DNA"/>
</dbReference>
<evidence type="ECO:0000313" key="2">
    <source>
        <dbReference type="EMBL" id="QHS87714.1"/>
    </source>
</evidence>
<feature type="compositionally biased region" description="Low complexity" evidence="1">
    <location>
        <begin position="68"/>
        <end position="78"/>
    </location>
</feature>
<feature type="region of interest" description="Disordered" evidence="1">
    <location>
        <begin position="25"/>
        <end position="101"/>
    </location>
</feature>
<evidence type="ECO:0000256" key="1">
    <source>
        <dbReference type="SAM" id="MobiDB-lite"/>
    </source>
</evidence>
<feature type="compositionally biased region" description="Basic residues" evidence="1">
    <location>
        <begin position="79"/>
        <end position="101"/>
    </location>
</feature>
<feature type="compositionally biased region" description="Polar residues" evidence="1">
    <location>
        <begin position="25"/>
        <end position="50"/>
    </location>
</feature>
<protein>
    <submittedName>
        <fullName evidence="2">Uncharacterized protein</fullName>
    </submittedName>
</protein>
<dbReference type="AlphaFoldDB" id="A0A6C0B778"/>
<feature type="compositionally biased region" description="Gly residues" evidence="1">
    <location>
        <begin position="56"/>
        <end position="67"/>
    </location>
</feature>
<accession>A0A6C0B778</accession>
<organism evidence="2">
    <name type="scientific">viral metagenome</name>
    <dbReference type="NCBI Taxonomy" id="1070528"/>
    <lineage>
        <taxon>unclassified sequences</taxon>
        <taxon>metagenomes</taxon>
        <taxon>organismal metagenomes</taxon>
    </lineage>
</organism>
<reference evidence="2" key="1">
    <citation type="journal article" date="2020" name="Nature">
        <title>Giant virus diversity and host interactions through global metagenomics.</title>
        <authorList>
            <person name="Schulz F."/>
            <person name="Roux S."/>
            <person name="Paez-Espino D."/>
            <person name="Jungbluth S."/>
            <person name="Walsh D.A."/>
            <person name="Denef V.J."/>
            <person name="McMahon K.D."/>
            <person name="Konstantinidis K.T."/>
            <person name="Eloe-Fadrosh E.A."/>
            <person name="Kyrpides N.C."/>
            <person name="Woyke T."/>
        </authorList>
    </citation>
    <scope>NUCLEOTIDE SEQUENCE</scope>
    <source>
        <strain evidence="2">GVMAG-M-3300010158-13</strain>
    </source>
</reference>